<accession>A0ABS2GFR1</accession>
<feature type="region of interest" description="Disordered" evidence="1">
    <location>
        <begin position="547"/>
        <end position="574"/>
    </location>
</feature>
<evidence type="ECO:0000313" key="5">
    <source>
        <dbReference type="Proteomes" id="UP000707138"/>
    </source>
</evidence>
<evidence type="ECO:0000256" key="2">
    <source>
        <dbReference type="SAM" id="SignalP"/>
    </source>
</evidence>
<evidence type="ECO:0000256" key="1">
    <source>
        <dbReference type="SAM" id="MobiDB-lite"/>
    </source>
</evidence>
<keyword evidence="2" id="KW-0732">Signal</keyword>
<reference evidence="4 5" key="1">
    <citation type="journal article" date="2021" name="Sci. Rep.">
        <title>The distribution of antibiotic resistance genes in chicken gut microbiota commensals.</title>
        <authorList>
            <person name="Juricova H."/>
            <person name="Matiasovicova J."/>
            <person name="Kubasova T."/>
            <person name="Cejkova D."/>
            <person name="Rychlik I."/>
        </authorList>
    </citation>
    <scope>NUCLEOTIDE SEQUENCE [LARGE SCALE GENOMIC DNA]</scope>
    <source>
        <strain evidence="4 5">An537</strain>
    </source>
</reference>
<name>A0ABS2GFR1_9FIRM</name>
<dbReference type="RefSeq" id="WP_205087899.1">
    <property type="nucleotide sequence ID" value="NZ_JACJLA010000009.1"/>
</dbReference>
<dbReference type="PROSITE" id="PS51494">
    <property type="entry name" value="SPOIVB"/>
    <property type="match status" value="1"/>
</dbReference>
<dbReference type="InterPro" id="IPR008763">
    <property type="entry name" value="Peptidase_S55"/>
</dbReference>
<dbReference type="Pfam" id="PF05580">
    <property type="entry name" value="Peptidase_S55"/>
    <property type="match status" value="1"/>
</dbReference>
<dbReference type="SUPFAM" id="SSF50494">
    <property type="entry name" value="Trypsin-like serine proteases"/>
    <property type="match status" value="1"/>
</dbReference>
<sequence>MKSFRSMRRYGKGVLALLFCWSVTAGAEAIDFMPVDSVHTGMEGYAKTVVDGDAITSFNVKVLGVMKDRGPSGDLILAKFSGPVIDQTGGIVHGMSGSPVYLDGKLAGAVAYGWGFADGTIGMITPIADMVSLWNIPYEKQVANPWRDERLIPLGTPLMAYGFDKTSLDYMKSKLPEYGYSTYDTAAADGDGVKKPLEAGGSVAALLVSGDMKLGAIGTVTYVDNDHIVAFGHPFLKRGSVDYFMHNAHIFTVVKSVDSGFKLGSMGAEVGSVTEDRGAGIAGKEGIVAKGIPLTVDVRDLDTGKSRRSVLKVIEANEMTPALAATSLYSLMNKTVDRSGEGSATVNVRITPRDATIEPLERRNMFYSSESITLKGVDEFYNLLDVLMNNRFKAYEIADIAVQADVTKDTKTAVIGDATLSPGVASPGDTIVVNVKLQPFRGEPVEKEIFYTIPKDQPLGKATLEVRGGGVVPLPYLLEKQKYNLTDEIIRRLKTYKDFDEFYNDLRKTDTNNQLVVEILQDGVSMVDDGSDSNGKKAKIEDIEETPLPGDVKKPKAKTDVSDVLGDDKEPQEAKVDTEYVIRGDGQFVLHIMSPADRDKELAKRKKEHQKDVMQAVKEAAQEAKDKANINKVVEK</sequence>
<dbReference type="InterPro" id="IPR009003">
    <property type="entry name" value="Peptidase_S1_PA"/>
</dbReference>
<comment type="caution">
    <text evidence="4">The sequence shown here is derived from an EMBL/GenBank/DDBJ whole genome shotgun (WGS) entry which is preliminary data.</text>
</comment>
<proteinExistence type="predicted"/>
<gene>
    <name evidence="4" type="ORF">H6A01_05985</name>
</gene>
<feature type="signal peptide" evidence="2">
    <location>
        <begin position="1"/>
        <end position="27"/>
    </location>
</feature>
<feature type="compositionally biased region" description="Basic and acidic residues" evidence="1">
    <location>
        <begin position="551"/>
        <end position="574"/>
    </location>
</feature>
<feature type="domain" description="Peptidase S55" evidence="3">
    <location>
        <begin position="1"/>
        <end position="146"/>
    </location>
</feature>
<protein>
    <submittedName>
        <fullName evidence="4">SpoIVB peptidase S55</fullName>
    </submittedName>
</protein>
<keyword evidence="5" id="KW-1185">Reference proteome</keyword>
<dbReference type="Proteomes" id="UP000707138">
    <property type="component" value="Unassembled WGS sequence"/>
</dbReference>
<evidence type="ECO:0000259" key="3">
    <source>
        <dbReference type="PROSITE" id="PS51494"/>
    </source>
</evidence>
<dbReference type="EMBL" id="JACJLA010000009">
    <property type="protein sequence ID" value="MBM6912871.1"/>
    <property type="molecule type" value="Genomic_DNA"/>
</dbReference>
<organism evidence="4 5">
    <name type="scientific">Veillonella magna</name>
    <dbReference type="NCBI Taxonomy" id="464322"/>
    <lineage>
        <taxon>Bacteria</taxon>
        <taxon>Bacillati</taxon>
        <taxon>Bacillota</taxon>
        <taxon>Negativicutes</taxon>
        <taxon>Veillonellales</taxon>
        <taxon>Veillonellaceae</taxon>
        <taxon>Veillonella</taxon>
    </lineage>
</organism>
<feature type="chain" id="PRO_5046857376" evidence="2">
    <location>
        <begin position="28"/>
        <end position="636"/>
    </location>
</feature>
<evidence type="ECO:0000313" key="4">
    <source>
        <dbReference type="EMBL" id="MBM6912871.1"/>
    </source>
</evidence>